<keyword evidence="5 8" id="KW-0812">Transmembrane</keyword>
<evidence type="ECO:0000313" key="10">
    <source>
        <dbReference type="Proteomes" id="UP000006201"/>
    </source>
</evidence>
<dbReference type="GO" id="GO:0042910">
    <property type="term" value="F:xenobiotic transmembrane transporter activity"/>
    <property type="evidence" value="ECO:0007669"/>
    <property type="project" value="TreeGrafter"/>
</dbReference>
<keyword evidence="6 8" id="KW-1133">Transmembrane helix</keyword>
<dbReference type="Gene3D" id="3.30.70.1430">
    <property type="entry name" value="Multidrug efflux transporter AcrB pore domain"/>
    <property type="match status" value="2"/>
</dbReference>
<dbReference type="Proteomes" id="UP000006201">
    <property type="component" value="Unassembled WGS sequence"/>
</dbReference>
<dbReference type="RefSeq" id="WP_009837486.1">
    <property type="nucleotide sequence ID" value="NZ_AAOH01000002.1"/>
</dbReference>
<gene>
    <name evidence="9" type="ORF">PTD2_12369</name>
</gene>
<feature type="transmembrane region" description="Helical" evidence="8">
    <location>
        <begin position="1008"/>
        <end position="1031"/>
    </location>
</feature>
<evidence type="ECO:0000256" key="5">
    <source>
        <dbReference type="ARBA" id="ARBA00022692"/>
    </source>
</evidence>
<dbReference type="NCBIfam" id="TIGR00914">
    <property type="entry name" value="2A0601"/>
    <property type="match status" value="1"/>
</dbReference>
<dbReference type="Gene3D" id="3.30.70.1440">
    <property type="entry name" value="Multidrug efflux transporter AcrB pore domain"/>
    <property type="match status" value="1"/>
</dbReference>
<dbReference type="AlphaFoldDB" id="A4C6K8"/>
<dbReference type="Pfam" id="PF00873">
    <property type="entry name" value="ACR_tran"/>
    <property type="match status" value="1"/>
</dbReference>
<evidence type="ECO:0000256" key="7">
    <source>
        <dbReference type="ARBA" id="ARBA00023136"/>
    </source>
</evidence>
<name>A4C6K8_9GAMM</name>
<feature type="transmembrane region" description="Helical" evidence="8">
    <location>
        <begin position="395"/>
        <end position="418"/>
    </location>
</feature>
<evidence type="ECO:0000313" key="9">
    <source>
        <dbReference type="EMBL" id="EAR29612.1"/>
    </source>
</evidence>
<organism evidence="9 10">
    <name type="scientific">Pseudoalteromonas tunicata D2</name>
    <dbReference type="NCBI Taxonomy" id="87626"/>
    <lineage>
        <taxon>Bacteria</taxon>
        <taxon>Pseudomonadati</taxon>
        <taxon>Pseudomonadota</taxon>
        <taxon>Gammaproteobacteria</taxon>
        <taxon>Alteromonadales</taxon>
        <taxon>Pseudoalteromonadaceae</taxon>
        <taxon>Pseudoalteromonas</taxon>
    </lineage>
</organism>
<keyword evidence="4" id="KW-1003">Cell membrane</keyword>
<protein>
    <submittedName>
        <fullName evidence="9">Cobalt-zinc-cadmium resistance protein czcA (Cation efflux system protein czcA)</fullName>
    </submittedName>
</protein>
<dbReference type="PRINTS" id="PR00702">
    <property type="entry name" value="ACRIFLAVINRP"/>
</dbReference>
<feature type="transmembrane region" description="Helical" evidence="8">
    <location>
        <begin position="369"/>
        <end position="389"/>
    </location>
</feature>
<comment type="similarity">
    <text evidence="2">Belongs to the resistance-nodulation-cell division (RND) (TC 2.A.6) family.</text>
</comment>
<dbReference type="Gene3D" id="3.30.70.1320">
    <property type="entry name" value="Multidrug efflux transporter AcrB pore domain like"/>
    <property type="match status" value="1"/>
</dbReference>
<dbReference type="Gene3D" id="3.30.2090.10">
    <property type="entry name" value="Multidrug efflux transporter AcrB TolC docking domain, DN and DC subdomains"/>
    <property type="match status" value="2"/>
</dbReference>
<dbReference type="OrthoDB" id="9758757at2"/>
<feature type="transmembrane region" description="Helical" evidence="8">
    <location>
        <begin position="528"/>
        <end position="553"/>
    </location>
</feature>
<dbReference type="InterPro" id="IPR004763">
    <property type="entry name" value="CusA-like"/>
</dbReference>
<feature type="transmembrane region" description="Helical" evidence="8">
    <location>
        <begin position="929"/>
        <end position="955"/>
    </location>
</feature>
<keyword evidence="7 8" id="KW-0472">Membrane</keyword>
<feature type="transmembrane region" description="Helical" evidence="8">
    <location>
        <begin position="438"/>
        <end position="468"/>
    </location>
</feature>
<dbReference type="HOGENOM" id="CLU_002755_1_2_6"/>
<dbReference type="InterPro" id="IPR027463">
    <property type="entry name" value="AcrB_DN_DC_subdom"/>
</dbReference>
<accession>A4C6K8</accession>
<reference evidence="9 10" key="1">
    <citation type="submission" date="2006-02" db="EMBL/GenBank/DDBJ databases">
        <authorList>
            <person name="Moran M.A."/>
            <person name="Kjelleberg S."/>
            <person name="Egan S."/>
            <person name="Saunders N."/>
            <person name="Thomas T."/>
            <person name="Ferriera S."/>
            <person name="Johnson J."/>
            <person name="Kravitz S."/>
            <person name="Halpern A."/>
            <person name="Remington K."/>
            <person name="Beeson K."/>
            <person name="Tran B."/>
            <person name="Rogers Y.-H."/>
            <person name="Friedman R."/>
            <person name="Venter J.C."/>
        </authorList>
    </citation>
    <scope>NUCLEOTIDE SEQUENCE [LARGE SCALE GENOMIC DNA]</scope>
    <source>
        <strain evidence="9 10">D2</strain>
    </source>
</reference>
<dbReference type="GO" id="GO:0008324">
    <property type="term" value="F:monoatomic cation transmembrane transporter activity"/>
    <property type="evidence" value="ECO:0007669"/>
    <property type="project" value="InterPro"/>
</dbReference>
<comment type="subcellular location">
    <subcellularLocation>
        <location evidence="1">Cell membrane</location>
        <topology evidence="1">Multi-pass membrane protein</topology>
    </subcellularLocation>
</comment>
<keyword evidence="3" id="KW-0813">Transport</keyword>
<dbReference type="SUPFAM" id="SSF82693">
    <property type="entry name" value="Multidrug efflux transporter AcrB pore domain, PN1, PN2, PC1 and PC2 subdomains"/>
    <property type="match status" value="3"/>
</dbReference>
<keyword evidence="10" id="KW-1185">Reference proteome</keyword>
<dbReference type="EMBL" id="AAOH01000002">
    <property type="protein sequence ID" value="EAR29612.1"/>
    <property type="molecule type" value="Genomic_DNA"/>
</dbReference>
<evidence type="ECO:0000256" key="1">
    <source>
        <dbReference type="ARBA" id="ARBA00004651"/>
    </source>
</evidence>
<sequence>MIDTLLKASLAKPWRVMFLTLLLGLFALWQATKLPVDAVPDITNVQVQINTVSDGFSPLETEQRITYAIETAMAGLPQLAYTRSLSRFGLSQVTVIFKEGTDIYWARQLVSERLQLARAELPVGIEPQMGPIVSGLGEIFSYSVTALPNAQKPDGSFYNAEDLRTLQDWVIKPQLLKVVGVTEINTIGGFVREYQVIPDPFKLLAMKLTFEQLAKVLERNNNNVGAGFIEQNGEQWLIRSVGQLGDIQDIENLVIASKDSALIRIKDVADVIIAKQLRTGAATQNGQEVVLGTVMMLLGENSRTVAIDVAKQLTAINSRLPTGVLAQVNYNRTTLVDKTIATVRTNLFEGALLVVIVLLLFLGNIRAAIITALVIPLSMLFALTGMAANNMSGNLMSLGAIDFGLIVDGSVIVVENCLRQLGIAQQQRGRLLDLGERLAIVFAATKAVMTPALFGVGIIMLVYVPIFALDGVEGKMFQPMAFTVIAALFGALVLAMTFVPAAIALFVKGPISEHENKLMVLLRSMYRPLLSTALRLPLVVMILALVVLISAFWQAKQMGSEFLPKLDEGDVAMHAMRIVGTSLSQSVAMQQLIEQEIITLPQVLRVFSKIGTPEVATDPMPPNVADTFIILKPRAQWPDPTLTREQLVNQIREKVTPLPGNNYEFTQPIEMRFNELIAGVRSDIAVRVYGDDLETLQQVGKQLTKVLESVAGTKDVAMEQAAGLPVISITPKAEHLALAGMDVATMQQVLQNAVGGQQVGVIFEGDKRFNLVVRLPENQRSNIEALGRIPIALAQEGHAELQFLPLAEVASLTEQIGPNQINRESGKRNVVITANVSGRDLGSVISDIQQKMAAVSLPPGYWLDYGGTFKQLQSATARLTLVVPLTLLLILLMLYSALNNWRDTLVVFSGVPFALCGGVFALLLRDMPISISAAVGFIALCGIAVLNGIVMVSFIRQLQYQGQSLDEAIMSGAMSRLRPVLMTALVASLGFIPMAFNIGTGAEIQRPLATVVIGGIVSSTLLTLLVLPAIYRLAERLRIK</sequence>
<evidence type="ECO:0000256" key="4">
    <source>
        <dbReference type="ARBA" id="ARBA00022475"/>
    </source>
</evidence>
<dbReference type="SUPFAM" id="SSF82714">
    <property type="entry name" value="Multidrug efflux transporter AcrB TolC docking domain, DN and DC subdomains"/>
    <property type="match status" value="2"/>
</dbReference>
<dbReference type="eggNOG" id="COG3696">
    <property type="taxonomic scope" value="Bacteria"/>
</dbReference>
<proteinExistence type="inferred from homology"/>
<dbReference type="Gene3D" id="1.20.1640.10">
    <property type="entry name" value="Multidrug efflux transporter AcrB transmembrane domain"/>
    <property type="match status" value="2"/>
</dbReference>
<evidence type="ECO:0000256" key="8">
    <source>
        <dbReference type="SAM" id="Phobius"/>
    </source>
</evidence>
<feature type="transmembrane region" description="Helical" evidence="8">
    <location>
        <begin position="480"/>
        <end position="507"/>
    </location>
</feature>
<dbReference type="SUPFAM" id="SSF82866">
    <property type="entry name" value="Multidrug efflux transporter AcrB transmembrane domain"/>
    <property type="match status" value="2"/>
</dbReference>
<dbReference type="PANTHER" id="PTHR32063:SF24">
    <property type="entry name" value="CATION EFFLUX SYSTEM (ACRB_ACRD_ACRF FAMILY)"/>
    <property type="match status" value="1"/>
</dbReference>
<evidence type="ECO:0000256" key="3">
    <source>
        <dbReference type="ARBA" id="ARBA00022448"/>
    </source>
</evidence>
<comment type="caution">
    <text evidence="9">The sequence shown here is derived from an EMBL/GenBank/DDBJ whole genome shotgun (WGS) entry which is preliminary data.</text>
</comment>
<evidence type="ECO:0000256" key="2">
    <source>
        <dbReference type="ARBA" id="ARBA00010942"/>
    </source>
</evidence>
<dbReference type="GO" id="GO:0005886">
    <property type="term" value="C:plasma membrane"/>
    <property type="evidence" value="ECO:0007669"/>
    <property type="project" value="UniProtKB-SubCell"/>
</dbReference>
<feature type="transmembrane region" description="Helical" evidence="8">
    <location>
        <begin position="343"/>
        <end position="362"/>
    </location>
</feature>
<feature type="transmembrane region" description="Helical" evidence="8">
    <location>
        <begin position="976"/>
        <end position="996"/>
    </location>
</feature>
<dbReference type="PANTHER" id="PTHR32063">
    <property type="match status" value="1"/>
</dbReference>
<evidence type="ECO:0000256" key="6">
    <source>
        <dbReference type="ARBA" id="ARBA00022989"/>
    </source>
</evidence>
<dbReference type="InterPro" id="IPR001036">
    <property type="entry name" value="Acrflvin-R"/>
</dbReference>
<dbReference type="STRING" id="87626.PTD2_12369"/>
<feature type="transmembrane region" description="Helical" evidence="8">
    <location>
        <begin position="879"/>
        <end position="898"/>
    </location>
</feature>
<feature type="transmembrane region" description="Helical" evidence="8">
    <location>
        <begin position="905"/>
        <end position="923"/>
    </location>
</feature>